<feature type="transmembrane region" description="Helical" evidence="11">
    <location>
        <begin position="15"/>
        <end position="39"/>
    </location>
</feature>
<keyword evidence="8 11" id="KW-1133">Transmembrane helix</keyword>
<comment type="subunit">
    <text evidence="3">The complex is composed of two ATP-binding proteins (HrtA), two transmembrane proteins (HrtB) and a solute-binding protein.</text>
</comment>
<evidence type="ECO:0000256" key="9">
    <source>
        <dbReference type="ARBA" id="ARBA00023136"/>
    </source>
</evidence>
<evidence type="ECO:0000256" key="2">
    <source>
        <dbReference type="ARBA" id="ARBA00008697"/>
    </source>
</evidence>
<evidence type="ECO:0000256" key="6">
    <source>
        <dbReference type="ARBA" id="ARBA00022475"/>
    </source>
</evidence>
<feature type="domain" description="ABC3 transporter permease C-terminal" evidence="12">
    <location>
        <begin position="253"/>
        <end position="364"/>
    </location>
</feature>
<evidence type="ECO:0000313" key="14">
    <source>
        <dbReference type="Proteomes" id="UP000195918"/>
    </source>
</evidence>
<comment type="similarity">
    <text evidence="2">Belongs to the ABC-4 integral membrane protein family. HrtB subfamily.</text>
</comment>
<dbReference type="OrthoDB" id="384327at2"/>
<feature type="transmembrane region" description="Helical" evidence="11">
    <location>
        <begin position="293"/>
        <end position="320"/>
    </location>
</feature>
<feature type="transmembrane region" description="Helical" evidence="11">
    <location>
        <begin position="332"/>
        <end position="354"/>
    </location>
</feature>
<dbReference type="PANTHER" id="PTHR43738:SF1">
    <property type="entry name" value="HEMIN TRANSPORT SYSTEM PERMEASE PROTEIN HRTB-RELATED"/>
    <property type="match status" value="1"/>
</dbReference>
<reference evidence="14" key="1">
    <citation type="submission" date="2017-02" db="EMBL/GenBank/DDBJ databases">
        <authorList>
            <person name="Dridi B."/>
        </authorList>
    </citation>
    <scope>NUCLEOTIDE SEQUENCE [LARGE SCALE GENOMIC DNA]</scope>
    <source>
        <strain evidence="14">bH819</strain>
    </source>
</reference>
<dbReference type="RefSeq" id="WP_086951058.1">
    <property type="nucleotide sequence ID" value="NZ_FWFD01000008.1"/>
</dbReference>
<comment type="function">
    <text evidence="10">Part of the ABC transporter complex hrt involved in hemin import. Responsible for the translocation of the substrate across the membrane.</text>
</comment>
<evidence type="ECO:0000313" key="13">
    <source>
        <dbReference type="EMBL" id="SLM85424.1"/>
    </source>
</evidence>
<evidence type="ECO:0000256" key="5">
    <source>
        <dbReference type="ARBA" id="ARBA00022448"/>
    </source>
</evidence>
<keyword evidence="7 11" id="KW-0812">Transmembrane</keyword>
<name>A0A1X6WM71_9ENTE</name>
<dbReference type="AlphaFoldDB" id="A0A1X6WM71"/>
<proteinExistence type="inferred from homology"/>
<comment type="subcellular location">
    <subcellularLocation>
        <location evidence="1">Cell membrane</location>
        <topology evidence="1">Multi-pass membrane protein</topology>
    </subcellularLocation>
</comment>
<gene>
    <name evidence="13" type="ORF">FM121_04950</name>
</gene>
<evidence type="ECO:0000259" key="12">
    <source>
        <dbReference type="Pfam" id="PF02687"/>
    </source>
</evidence>
<evidence type="ECO:0000256" key="4">
    <source>
        <dbReference type="ARBA" id="ARBA00016962"/>
    </source>
</evidence>
<organism evidence="13 14">
    <name type="scientific">Vagococcus fluvialis bH819</name>
    <dbReference type="NCBI Taxonomy" id="1255619"/>
    <lineage>
        <taxon>Bacteria</taxon>
        <taxon>Bacillati</taxon>
        <taxon>Bacillota</taxon>
        <taxon>Bacilli</taxon>
        <taxon>Lactobacillales</taxon>
        <taxon>Enterococcaceae</taxon>
        <taxon>Vagococcus</taxon>
    </lineage>
</organism>
<dbReference type="InterPro" id="IPR051125">
    <property type="entry name" value="ABC-4/HrtB_transporter"/>
</dbReference>
<keyword evidence="14" id="KW-1185">Reference proteome</keyword>
<dbReference type="InterPro" id="IPR003838">
    <property type="entry name" value="ABC3_permease_C"/>
</dbReference>
<keyword evidence="9 11" id="KW-0472">Membrane</keyword>
<protein>
    <recommendedName>
        <fullName evidence="4">Putative hemin transport system permease protein HrtB</fullName>
    </recommendedName>
</protein>
<sequence>MFLAIREIKKEKLKFIMIIMVTVLITYLVYFLTGLAFGLSSANKTSVDYWKGDYVILSKSSNSNIYASSIDQSLLKTLDTKGIAPLNISNTVVTINNDSKQFNLIFMGIKDNDTTILPEIVAGEKIKKDNQIILSESFKKSANIKLNDTIRLSNVNRTFKVVGFSKEAEYNTQPVGYVSLNQASQVMMTYKTKNTTDAITSPTPNMPNRVSALISKNKLSSSFLKQNNLIQLSMAEFINKIPGYQAQILTFGLMIISLIIISAVIIGIFMYILTLQKKSVFAILKIQGISNRFISSSVIYQTLIISLIGIIIGLTLFFITINFLPNSIPIKFSLFLTVIISFIFIICSLLGSFFSAINALKIDPLDAL</sequence>
<dbReference type="GO" id="GO:0005886">
    <property type="term" value="C:plasma membrane"/>
    <property type="evidence" value="ECO:0007669"/>
    <property type="project" value="UniProtKB-SubCell"/>
</dbReference>
<evidence type="ECO:0000256" key="10">
    <source>
        <dbReference type="ARBA" id="ARBA00024973"/>
    </source>
</evidence>
<accession>A0A1X6WM71</accession>
<dbReference type="EMBL" id="FWFD01000008">
    <property type="protein sequence ID" value="SLM85424.1"/>
    <property type="molecule type" value="Genomic_DNA"/>
</dbReference>
<dbReference type="Pfam" id="PF02687">
    <property type="entry name" value="FtsX"/>
    <property type="match status" value="1"/>
</dbReference>
<evidence type="ECO:0000256" key="11">
    <source>
        <dbReference type="SAM" id="Phobius"/>
    </source>
</evidence>
<feature type="transmembrane region" description="Helical" evidence="11">
    <location>
        <begin position="248"/>
        <end position="273"/>
    </location>
</feature>
<keyword evidence="5" id="KW-0813">Transport</keyword>
<evidence type="ECO:0000256" key="3">
    <source>
        <dbReference type="ARBA" id="ARBA00011131"/>
    </source>
</evidence>
<dbReference type="Proteomes" id="UP000195918">
    <property type="component" value="Unassembled WGS sequence"/>
</dbReference>
<evidence type="ECO:0000256" key="8">
    <source>
        <dbReference type="ARBA" id="ARBA00022989"/>
    </source>
</evidence>
<evidence type="ECO:0000256" key="7">
    <source>
        <dbReference type="ARBA" id="ARBA00022692"/>
    </source>
</evidence>
<evidence type="ECO:0000256" key="1">
    <source>
        <dbReference type="ARBA" id="ARBA00004651"/>
    </source>
</evidence>
<dbReference type="PANTHER" id="PTHR43738">
    <property type="entry name" value="ABC TRANSPORTER, MEMBRANE PROTEIN"/>
    <property type="match status" value="1"/>
</dbReference>
<keyword evidence="6" id="KW-1003">Cell membrane</keyword>